<reference evidence="3" key="1">
    <citation type="journal article" date="2013" name="Genome Announc.">
        <title>Draft genome sequence of the grapevine dieback fungus Eutypa lata UCR-EL1.</title>
        <authorList>
            <person name="Blanco-Ulate B."/>
            <person name="Rolshausen P.E."/>
            <person name="Cantu D."/>
        </authorList>
    </citation>
    <scope>NUCLEOTIDE SEQUENCE [LARGE SCALE GENOMIC DNA]</scope>
    <source>
        <strain evidence="3">UCR-EL1</strain>
    </source>
</reference>
<dbReference type="KEGG" id="ela:UCREL1_9647"/>
<feature type="compositionally biased region" description="Basic and acidic residues" evidence="1">
    <location>
        <begin position="14"/>
        <end position="27"/>
    </location>
</feature>
<sequence length="427" mass="47728">MAGRQPSSTGPSDQRIRLGDREYDFVTRQEIFAKSPKDLADDPYLNDPEAPDVSTLPISAIEEHPVSEGISGRPIVNLPAPSQQQQVPDVGQEPGSSKGKQNETVSDTTAVPVAPVAKWEPEKAIRNIGDKQYYVKIVQSIKRHIIAEGIDNIQETERAYKTAFSSLIDDDTGRAASQRLASIIKYQTSDGFDEATRIRVDDINSAVSDFCKIAYPYPHTGEAQSNKTRRFKFVCFNNFAFGLASQGLLTNLELPQRAIDAMMGDGELSESRCYNHESIFVVSRWLTTPLGAKLLEEGTQTRKQLPEIYKAIIEYTAKYMQWIDQDGRTEFKLHKITVSAAQAKIESIEPTLREGVKDNIKEFENVLNYAHEEVAKGIYGPGGKLKLIVDLAMTTRKTSDDVTRRQLAQNLMVLVEECKPLLKRDSK</sequence>
<proteinExistence type="predicted"/>
<name>M7T9S3_EUTLA</name>
<dbReference type="HOGENOM" id="CLU_642549_0_0_1"/>
<keyword evidence="3" id="KW-1185">Reference proteome</keyword>
<dbReference type="EMBL" id="KB707233">
    <property type="protein sequence ID" value="EMR63405.1"/>
    <property type="molecule type" value="Genomic_DNA"/>
</dbReference>
<evidence type="ECO:0000313" key="2">
    <source>
        <dbReference type="EMBL" id="EMR63405.1"/>
    </source>
</evidence>
<evidence type="ECO:0000256" key="1">
    <source>
        <dbReference type="SAM" id="MobiDB-lite"/>
    </source>
</evidence>
<feature type="compositionally biased region" description="Polar residues" evidence="1">
    <location>
        <begin position="94"/>
        <end position="109"/>
    </location>
</feature>
<dbReference type="Proteomes" id="UP000012174">
    <property type="component" value="Unassembled WGS sequence"/>
</dbReference>
<protein>
    <submittedName>
        <fullName evidence="2">Uncharacterized protein</fullName>
    </submittedName>
</protein>
<feature type="region of interest" description="Disordered" evidence="1">
    <location>
        <begin position="1"/>
        <end position="109"/>
    </location>
</feature>
<dbReference type="AlphaFoldDB" id="M7T9S3"/>
<dbReference type="OrthoDB" id="4758650at2759"/>
<gene>
    <name evidence="2" type="ORF">UCREL1_9647</name>
</gene>
<accession>M7T9S3</accession>
<evidence type="ECO:0000313" key="3">
    <source>
        <dbReference type="Proteomes" id="UP000012174"/>
    </source>
</evidence>
<feature type="compositionally biased region" description="Polar residues" evidence="1">
    <location>
        <begin position="1"/>
        <end position="12"/>
    </location>
</feature>
<organism evidence="2 3">
    <name type="scientific">Eutypa lata (strain UCR-EL1)</name>
    <name type="common">Grapevine dieback disease fungus</name>
    <name type="synonym">Eutypa armeniacae</name>
    <dbReference type="NCBI Taxonomy" id="1287681"/>
    <lineage>
        <taxon>Eukaryota</taxon>
        <taxon>Fungi</taxon>
        <taxon>Dikarya</taxon>
        <taxon>Ascomycota</taxon>
        <taxon>Pezizomycotina</taxon>
        <taxon>Sordariomycetes</taxon>
        <taxon>Xylariomycetidae</taxon>
        <taxon>Xylariales</taxon>
        <taxon>Diatrypaceae</taxon>
        <taxon>Eutypa</taxon>
    </lineage>
</organism>